<sequence>MWDAFLDPADKPGRDCESEKGWADVQPVAALVVQDAASEHAPPPSVPRRPFALFRRASPPPPAPTVPWPEAGADAPPPVPVQVAVLVAMPMPRSGSGAVRDALPVLEIAVGVARGRIEETVRAKES</sequence>
<gene>
    <name evidence="1" type="ORF">FA95DRAFT_1562212</name>
</gene>
<reference evidence="1" key="1">
    <citation type="submission" date="2021-02" db="EMBL/GenBank/DDBJ databases">
        <authorList>
            <consortium name="DOE Joint Genome Institute"/>
            <person name="Ahrendt S."/>
            <person name="Looney B.P."/>
            <person name="Miyauchi S."/>
            <person name="Morin E."/>
            <person name="Drula E."/>
            <person name="Courty P.E."/>
            <person name="Chicoki N."/>
            <person name="Fauchery L."/>
            <person name="Kohler A."/>
            <person name="Kuo A."/>
            <person name="Labutti K."/>
            <person name="Pangilinan J."/>
            <person name="Lipzen A."/>
            <person name="Riley R."/>
            <person name="Andreopoulos W."/>
            <person name="He G."/>
            <person name="Johnson J."/>
            <person name="Barry K.W."/>
            <person name="Grigoriev I.V."/>
            <person name="Nagy L."/>
            <person name="Hibbett D."/>
            <person name="Henrissat B."/>
            <person name="Matheny P.B."/>
            <person name="Labbe J."/>
            <person name="Martin F."/>
        </authorList>
    </citation>
    <scope>NUCLEOTIDE SEQUENCE</scope>
    <source>
        <strain evidence="1">FP105234-sp</strain>
    </source>
</reference>
<comment type="caution">
    <text evidence="1">The sequence shown here is derived from an EMBL/GenBank/DDBJ whole genome shotgun (WGS) entry which is preliminary data.</text>
</comment>
<name>A0ACB8RK14_9AGAM</name>
<proteinExistence type="predicted"/>
<reference evidence="1" key="2">
    <citation type="journal article" date="2022" name="New Phytol.">
        <title>Evolutionary transition to the ectomycorrhizal habit in the genomes of a hyperdiverse lineage of mushroom-forming fungi.</title>
        <authorList>
            <person name="Looney B."/>
            <person name="Miyauchi S."/>
            <person name="Morin E."/>
            <person name="Drula E."/>
            <person name="Courty P.E."/>
            <person name="Kohler A."/>
            <person name="Kuo A."/>
            <person name="LaButti K."/>
            <person name="Pangilinan J."/>
            <person name="Lipzen A."/>
            <person name="Riley R."/>
            <person name="Andreopoulos W."/>
            <person name="He G."/>
            <person name="Johnson J."/>
            <person name="Nolan M."/>
            <person name="Tritt A."/>
            <person name="Barry K.W."/>
            <person name="Grigoriev I.V."/>
            <person name="Nagy L.G."/>
            <person name="Hibbett D."/>
            <person name="Henrissat B."/>
            <person name="Matheny P.B."/>
            <person name="Labbe J."/>
            <person name="Martin F.M."/>
        </authorList>
    </citation>
    <scope>NUCLEOTIDE SEQUENCE</scope>
    <source>
        <strain evidence="1">FP105234-sp</strain>
    </source>
</reference>
<organism evidence="1 2">
    <name type="scientific">Auriscalpium vulgare</name>
    <dbReference type="NCBI Taxonomy" id="40419"/>
    <lineage>
        <taxon>Eukaryota</taxon>
        <taxon>Fungi</taxon>
        <taxon>Dikarya</taxon>
        <taxon>Basidiomycota</taxon>
        <taxon>Agaricomycotina</taxon>
        <taxon>Agaricomycetes</taxon>
        <taxon>Russulales</taxon>
        <taxon>Auriscalpiaceae</taxon>
        <taxon>Auriscalpium</taxon>
    </lineage>
</organism>
<dbReference type="EMBL" id="MU275982">
    <property type="protein sequence ID" value="KAI0044463.1"/>
    <property type="molecule type" value="Genomic_DNA"/>
</dbReference>
<evidence type="ECO:0000313" key="1">
    <source>
        <dbReference type="EMBL" id="KAI0044463.1"/>
    </source>
</evidence>
<evidence type="ECO:0000313" key="2">
    <source>
        <dbReference type="Proteomes" id="UP000814033"/>
    </source>
</evidence>
<accession>A0ACB8RK14</accession>
<dbReference type="Proteomes" id="UP000814033">
    <property type="component" value="Unassembled WGS sequence"/>
</dbReference>
<protein>
    <submittedName>
        <fullName evidence="1">Uncharacterized protein</fullName>
    </submittedName>
</protein>
<keyword evidence="2" id="KW-1185">Reference proteome</keyword>